<accession>A0A448YYB9</accession>
<dbReference type="EMBL" id="CAACVS010000037">
    <property type="protein sequence ID" value="VEU34709.1"/>
    <property type="molecule type" value="Genomic_DNA"/>
</dbReference>
<feature type="chain" id="PRO_5019474160" description="S-adenosyl-L-methionine-dependent methyltransferase" evidence="3">
    <location>
        <begin position="43"/>
        <end position="458"/>
    </location>
</feature>
<keyword evidence="1" id="KW-0489">Methyltransferase</keyword>
<evidence type="ECO:0000313" key="5">
    <source>
        <dbReference type="Proteomes" id="UP000291116"/>
    </source>
</evidence>
<dbReference type="GO" id="GO:0032259">
    <property type="term" value="P:methylation"/>
    <property type="evidence" value="ECO:0007669"/>
    <property type="project" value="UniProtKB-KW"/>
</dbReference>
<keyword evidence="2" id="KW-0808">Transferase</keyword>
<feature type="signal peptide" evidence="3">
    <location>
        <begin position="1"/>
        <end position="42"/>
    </location>
</feature>
<dbReference type="OrthoDB" id="203237at2759"/>
<evidence type="ECO:0000256" key="1">
    <source>
        <dbReference type="ARBA" id="ARBA00022603"/>
    </source>
</evidence>
<dbReference type="Gene3D" id="3.40.50.150">
    <property type="entry name" value="Vaccinia Virus protein VP39"/>
    <property type="match status" value="1"/>
</dbReference>
<evidence type="ECO:0008006" key="6">
    <source>
        <dbReference type="Google" id="ProtNLM"/>
    </source>
</evidence>
<sequence>MADSSIRSNGVAATAAVATPLALWFVSSAALALLLSLPGCWADPSSRGKNSVHTHDAAYARLGVRPPDEHNRVLGRGGVLELPIARWSWRIHGRILPLLHLFEGGRDRRPPDVFVNLRVLWCKLLSSLDPESPAYEGRRSLPGKGSSGVWGGNSGDATDAVLFATYRMLPPCSIRWPLRYLGLWRFFPRWMHANIELRTAYLKGALRRVLAPSGASTTGPDRCCVVVLGGGYDPRGAVLSAGKGIERVYELDLPAVVDSKRRLLSRAGFCVEGEDAGGSGRARNGVSGTPRGVRLEGVDLNDDEAVDRVLDKIRRELADDPSSDPASGKPGVWRVVVVSEAVLMYLLPGKARRVLEGLAERFRGSDSESGFASASFVFADRLVPRRNTALDAAPTGSVVAAADSTAPSAGASSDAAVIDPRGTEESEVRQWLETSGWELRELLFKPGATRHLGIATAA</sequence>
<organism evidence="4 5">
    <name type="scientific">Pseudo-nitzschia multistriata</name>
    <dbReference type="NCBI Taxonomy" id="183589"/>
    <lineage>
        <taxon>Eukaryota</taxon>
        <taxon>Sar</taxon>
        <taxon>Stramenopiles</taxon>
        <taxon>Ochrophyta</taxon>
        <taxon>Bacillariophyta</taxon>
        <taxon>Bacillariophyceae</taxon>
        <taxon>Bacillariophycidae</taxon>
        <taxon>Bacillariales</taxon>
        <taxon>Bacillariaceae</taxon>
        <taxon>Pseudo-nitzschia</taxon>
    </lineage>
</organism>
<dbReference type="SUPFAM" id="SSF53335">
    <property type="entry name" value="S-adenosyl-L-methionine-dependent methyltransferases"/>
    <property type="match status" value="1"/>
</dbReference>
<reference evidence="4 5" key="1">
    <citation type="submission" date="2019-01" db="EMBL/GenBank/DDBJ databases">
        <authorList>
            <person name="Ferrante I. M."/>
        </authorList>
    </citation>
    <scope>NUCLEOTIDE SEQUENCE [LARGE SCALE GENOMIC DNA]</scope>
    <source>
        <strain evidence="4 5">B856</strain>
    </source>
</reference>
<proteinExistence type="predicted"/>
<dbReference type="Proteomes" id="UP000291116">
    <property type="component" value="Unassembled WGS sequence"/>
</dbReference>
<evidence type="ECO:0000256" key="3">
    <source>
        <dbReference type="SAM" id="SignalP"/>
    </source>
</evidence>
<dbReference type="AlphaFoldDB" id="A0A448YYB9"/>
<keyword evidence="5" id="KW-1185">Reference proteome</keyword>
<name>A0A448YYB9_9STRA</name>
<gene>
    <name evidence="4" type="ORF">PSNMU_V1.4_AUG-EV-PASAV3_0014370</name>
</gene>
<dbReference type="InterPro" id="IPR007213">
    <property type="entry name" value="Ppm1/Ppm2/Tcmp"/>
</dbReference>
<evidence type="ECO:0000313" key="4">
    <source>
        <dbReference type="EMBL" id="VEU34709.1"/>
    </source>
</evidence>
<dbReference type="InterPro" id="IPR029063">
    <property type="entry name" value="SAM-dependent_MTases_sf"/>
</dbReference>
<dbReference type="Pfam" id="PF04072">
    <property type="entry name" value="LCM"/>
    <property type="match status" value="1"/>
</dbReference>
<dbReference type="PANTHER" id="PTHR43619:SF2">
    <property type="entry name" value="S-ADENOSYL-L-METHIONINE-DEPENDENT METHYLTRANSFERASES SUPERFAMILY PROTEIN"/>
    <property type="match status" value="1"/>
</dbReference>
<keyword evidence="3" id="KW-0732">Signal</keyword>
<dbReference type="GO" id="GO:0008168">
    <property type="term" value="F:methyltransferase activity"/>
    <property type="evidence" value="ECO:0007669"/>
    <property type="project" value="UniProtKB-KW"/>
</dbReference>
<evidence type="ECO:0000256" key="2">
    <source>
        <dbReference type="ARBA" id="ARBA00022679"/>
    </source>
</evidence>
<dbReference type="PANTHER" id="PTHR43619">
    <property type="entry name" value="S-ADENOSYL-L-METHIONINE-DEPENDENT METHYLTRANSFERASE YKTD-RELATED"/>
    <property type="match status" value="1"/>
</dbReference>
<protein>
    <recommendedName>
        <fullName evidence="6">S-adenosyl-L-methionine-dependent methyltransferase</fullName>
    </recommendedName>
</protein>